<name>A0A9X2XPG2_9BACT</name>
<protein>
    <submittedName>
        <fullName evidence="7">SCO family protein</fullName>
    </submittedName>
</protein>
<dbReference type="SUPFAM" id="SSF52833">
    <property type="entry name" value="Thioredoxin-like"/>
    <property type="match status" value="1"/>
</dbReference>
<reference evidence="7" key="2">
    <citation type="submission" date="2023-04" db="EMBL/GenBank/DDBJ databases">
        <title>Paracnuella aquatica gen. nov., sp. nov., a member of the family Chitinophagaceae isolated from a hot spring.</title>
        <authorList>
            <person name="Wang C."/>
        </authorList>
    </citation>
    <scope>NUCLEOTIDE SEQUENCE</scope>
    <source>
        <strain evidence="7">LB-8</strain>
    </source>
</reference>
<feature type="binding site" evidence="3">
    <location>
        <position position="189"/>
    </location>
    <ligand>
        <name>Cu cation</name>
        <dbReference type="ChEBI" id="CHEBI:23378"/>
    </ligand>
</feature>
<dbReference type="Proteomes" id="UP001155483">
    <property type="component" value="Unassembled WGS sequence"/>
</dbReference>
<organism evidence="7 8">
    <name type="scientific">Paraflavisolibacter caeni</name>
    <dbReference type="NCBI Taxonomy" id="2982496"/>
    <lineage>
        <taxon>Bacteria</taxon>
        <taxon>Pseudomonadati</taxon>
        <taxon>Bacteroidota</taxon>
        <taxon>Chitinophagia</taxon>
        <taxon>Chitinophagales</taxon>
        <taxon>Chitinophagaceae</taxon>
        <taxon>Paraflavisolibacter</taxon>
    </lineage>
</organism>
<dbReference type="RefSeq" id="WP_279298687.1">
    <property type="nucleotide sequence ID" value="NZ_JAOTIF010000019.1"/>
</dbReference>
<evidence type="ECO:0000256" key="1">
    <source>
        <dbReference type="ARBA" id="ARBA00010996"/>
    </source>
</evidence>
<evidence type="ECO:0000313" key="7">
    <source>
        <dbReference type="EMBL" id="MCU7551248.1"/>
    </source>
</evidence>
<dbReference type="AlphaFoldDB" id="A0A9X2XPG2"/>
<dbReference type="InterPro" id="IPR003782">
    <property type="entry name" value="SCO1/SenC"/>
</dbReference>
<dbReference type="PROSITE" id="PS50890">
    <property type="entry name" value="PUA"/>
    <property type="match status" value="1"/>
</dbReference>
<feature type="disulfide bond" description="Redox-active" evidence="4">
    <location>
        <begin position="92"/>
        <end position="96"/>
    </location>
</feature>
<keyword evidence="8" id="KW-1185">Reference proteome</keyword>
<evidence type="ECO:0000256" key="5">
    <source>
        <dbReference type="SAM" id="Phobius"/>
    </source>
</evidence>
<evidence type="ECO:0000256" key="4">
    <source>
        <dbReference type="PIRSR" id="PIRSR603782-2"/>
    </source>
</evidence>
<reference evidence="7" key="1">
    <citation type="submission" date="2022-09" db="EMBL/GenBank/DDBJ databases">
        <authorList>
            <person name="Yuan C."/>
            <person name="Ke Z."/>
        </authorList>
    </citation>
    <scope>NUCLEOTIDE SEQUENCE</scope>
    <source>
        <strain evidence="7">LB-8</strain>
    </source>
</reference>
<sequence length="265" mass="30629">MNKKAFLGLLVAVAIPLVSYLIMRSLGKDIGVMPRHFIYDTVHSVTKNGKLENDTVWHKIPDFSFVNQLHDTVGWKDIGDKIVVADFFFTRCPTICPKLTLNMKLLQDHIRTSEKVGDRFPRFVQFLSFSVDPERDDVPALKHWADRFQINPENWWLLTGNKKEIYDLSINHFKLGLVDGKGIDTGFFHTDYMVLIDKNRNIRGYYHGLDTTEVQQLARDIVLLSLEKDPNRKGVFAGKLEMLAVIFFITIIGIVLLVYLLKRYK</sequence>
<evidence type="ECO:0000256" key="2">
    <source>
        <dbReference type="ARBA" id="ARBA00023008"/>
    </source>
</evidence>
<dbReference type="Pfam" id="PF02630">
    <property type="entry name" value="SCO1-SenC"/>
    <property type="match status" value="1"/>
</dbReference>
<evidence type="ECO:0000256" key="3">
    <source>
        <dbReference type="PIRSR" id="PIRSR603782-1"/>
    </source>
</evidence>
<feature type="binding site" evidence="3">
    <location>
        <position position="92"/>
    </location>
    <ligand>
        <name>Cu cation</name>
        <dbReference type="ChEBI" id="CHEBI:23378"/>
    </ligand>
</feature>
<proteinExistence type="inferred from homology"/>
<keyword evidence="2 3" id="KW-0186">Copper</keyword>
<keyword evidence="5" id="KW-0472">Membrane</keyword>
<keyword evidence="4" id="KW-1015">Disulfide bond</keyword>
<comment type="similarity">
    <text evidence="1">Belongs to the SCO1/2 family.</text>
</comment>
<feature type="domain" description="Thioredoxin" evidence="6">
    <location>
        <begin position="54"/>
        <end position="227"/>
    </location>
</feature>
<accession>A0A9X2XPG2</accession>
<keyword evidence="5" id="KW-1133">Transmembrane helix</keyword>
<dbReference type="InterPro" id="IPR036249">
    <property type="entry name" value="Thioredoxin-like_sf"/>
</dbReference>
<dbReference type="GO" id="GO:0046872">
    <property type="term" value="F:metal ion binding"/>
    <property type="evidence" value="ECO:0007669"/>
    <property type="project" value="UniProtKB-KW"/>
</dbReference>
<keyword evidence="5" id="KW-0812">Transmembrane</keyword>
<dbReference type="CDD" id="cd02968">
    <property type="entry name" value="SCO"/>
    <property type="match status" value="1"/>
</dbReference>
<dbReference type="PROSITE" id="PS51352">
    <property type="entry name" value="THIOREDOXIN_2"/>
    <property type="match status" value="1"/>
</dbReference>
<gene>
    <name evidence="7" type="ORF">OCK74_19155</name>
</gene>
<feature type="transmembrane region" description="Helical" evidence="5">
    <location>
        <begin position="242"/>
        <end position="261"/>
    </location>
</feature>
<feature type="binding site" evidence="3">
    <location>
        <position position="96"/>
    </location>
    <ligand>
        <name>Cu cation</name>
        <dbReference type="ChEBI" id="CHEBI:23378"/>
    </ligand>
</feature>
<dbReference type="InterPro" id="IPR013766">
    <property type="entry name" value="Thioredoxin_domain"/>
</dbReference>
<comment type="caution">
    <text evidence="7">The sequence shown here is derived from an EMBL/GenBank/DDBJ whole genome shotgun (WGS) entry which is preliminary data.</text>
</comment>
<keyword evidence="3" id="KW-0479">Metal-binding</keyword>
<evidence type="ECO:0000259" key="6">
    <source>
        <dbReference type="PROSITE" id="PS51352"/>
    </source>
</evidence>
<evidence type="ECO:0000313" key="8">
    <source>
        <dbReference type="Proteomes" id="UP001155483"/>
    </source>
</evidence>
<dbReference type="EMBL" id="JAOTIF010000019">
    <property type="protein sequence ID" value="MCU7551248.1"/>
    <property type="molecule type" value="Genomic_DNA"/>
</dbReference>
<dbReference type="Gene3D" id="3.40.30.10">
    <property type="entry name" value="Glutaredoxin"/>
    <property type="match status" value="1"/>
</dbReference>
<dbReference type="PANTHER" id="PTHR12151">
    <property type="entry name" value="ELECTRON TRANSPORT PROTIN SCO1/SENC FAMILY MEMBER"/>
    <property type="match status" value="1"/>
</dbReference>
<dbReference type="PANTHER" id="PTHR12151:SF25">
    <property type="entry name" value="LINALOOL DEHYDRATASE_ISOMERASE DOMAIN-CONTAINING PROTEIN"/>
    <property type="match status" value="1"/>
</dbReference>